<evidence type="ECO:0000256" key="10">
    <source>
        <dbReference type="RuleBase" id="RU363032"/>
    </source>
</evidence>
<evidence type="ECO:0000256" key="7">
    <source>
        <dbReference type="ARBA" id="ARBA00022989"/>
    </source>
</evidence>
<organism evidence="12 13">
    <name type="scientific">Salinicoccus sediminis</name>
    <dbReference type="NCBI Taxonomy" id="1432562"/>
    <lineage>
        <taxon>Bacteria</taxon>
        <taxon>Bacillati</taxon>
        <taxon>Bacillota</taxon>
        <taxon>Bacilli</taxon>
        <taxon>Bacillales</taxon>
        <taxon>Staphylococcaceae</taxon>
        <taxon>Salinicoccus</taxon>
    </lineage>
</organism>
<feature type="transmembrane region" description="Helical" evidence="10">
    <location>
        <begin position="119"/>
        <end position="142"/>
    </location>
</feature>
<keyword evidence="7 10" id="KW-1133">Transmembrane helix</keyword>
<dbReference type="CDD" id="cd06261">
    <property type="entry name" value="TM_PBP2"/>
    <property type="match status" value="1"/>
</dbReference>
<dbReference type="NCBIfam" id="TIGR01726">
    <property type="entry name" value="HEQRo_perm_3TM"/>
    <property type="match status" value="1"/>
</dbReference>
<dbReference type="PROSITE" id="PS50928">
    <property type="entry name" value="ABC_TM1"/>
    <property type="match status" value="1"/>
</dbReference>
<evidence type="ECO:0000256" key="9">
    <source>
        <dbReference type="ARBA" id="ARBA00023136"/>
    </source>
</evidence>
<feature type="transmembrane region" description="Helical" evidence="10">
    <location>
        <begin position="154"/>
        <end position="174"/>
    </location>
</feature>
<dbReference type="AlphaFoldDB" id="A0A0M2SHI7"/>
<feature type="domain" description="ABC transmembrane type-1" evidence="11">
    <location>
        <begin position="1"/>
        <end position="173"/>
    </location>
</feature>
<dbReference type="STRING" id="1432562.WN59_10655"/>
<gene>
    <name evidence="12" type="ORF">WN59_10655</name>
</gene>
<dbReference type="Pfam" id="PF00528">
    <property type="entry name" value="BPD_transp_1"/>
    <property type="match status" value="1"/>
</dbReference>
<keyword evidence="8" id="KW-0921">Nickel transport</keyword>
<proteinExistence type="inferred from homology"/>
<dbReference type="PATRIC" id="fig|1432562.3.peg.2122"/>
<reference evidence="12 13" key="1">
    <citation type="submission" date="2015-04" db="EMBL/GenBank/DDBJ databases">
        <title>Taxonomic description and genome sequence of Salinicoccus sediminis sp. nov., a novel hyper halotolerant bacterium isolated from marine sediment.</title>
        <authorList>
            <person name="Mathan Kumar R."/>
            <person name="Kaur G."/>
            <person name="Kumar N."/>
            <person name="Kumar A."/>
            <person name="Singh N.K."/>
            <person name="Kaur N."/>
            <person name="Mayilraj S."/>
        </authorList>
    </citation>
    <scope>NUCLEOTIDE SEQUENCE [LARGE SCALE GENOMIC DNA]</scope>
    <source>
        <strain evidence="12 13">SV-16</strain>
    </source>
</reference>
<dbReference type="SUPFAM" id="SSF161098">
    <property type="entry name" value="MetI-like"/>
    <property type="match status" value="1"/>
</dbReference>
<dbReference type="Gene3D" id="1.10.3720.10">
    <property type="entry name" value="MetI-like"/>
    <property type="match status" value="1"/>
</dbReference>
<keyword evidence="9 10" id="KW-0472">Membrane</keyword>
<comment type="caution">
    <text evidence="12">The sequence shown here is derived from an EMBL/GenBank/DDBJ whole genome shotgun (WGS) entry which is preliminary data.</text>
</comment>
<evidence type="ECO:0000256" key="1">
    <source>
        <dbReference type="ARBA" id="ARBA00004651"/>
    </source>
</evidence>
<evidence type="ECO:0000256" key="8">
    <source>
        <dbReference type="ARBA" id="ARBA00023112"/>
    </source>
</evidence>
<evidence type="ECO:0000256" key="4">
    <source>
        <dbReference type="ARBA" id="ARBA00022596"/>
    </source>
</evidence>
<keyword evidence="13" id="KW-1185">Reference proteome</keyword>
<dbReference type="InterPro" id="IPR043429">
    <property type="entry name" value="ArtM/GltK/GlnP/TcyL/YhdX-like"/>
</dbReference>
<dbReference type="GO" id="GO:0043190">
    <property type="term" value="C:ATP-binding cassette (ABC) transporter complex"/>
    <property type="evidence" value="ECO:0007669"/>
    <property type="project" value="InterPro"/>
</dbReference>
<dbReference type="PANTHER" id="PTHR30614">
    <property type="entry name" value="MEMBRANE COMPONENT OF AMINO ACID ABC TRANSPORTER"/>
    <property type="match status" value="1"/>
</dbReference>
<evidence type="ECO:0000256" key="3">
    <source>
        <dbReference type="ARBA" id="ARBA00022475"/>
    </source>
</evidence>
<dbReference type="InterPro" id="IPR010065">
    <property type="entry name" value="AA_ABC_transptr_permease_3TM"/>
</dbReference>
<keyword evidence="3" id="KW-1003">Cell membrane</keyword>
<keyword evidence="8" id="KW-0406">Ion transport</keyword>
<dbReference type="PANTHER" id="PTHR30614:SF0">
    <property type="entry name" value="L-CYSTINE TRANSPORT SYSTEM PERMEASE PROTEIN TCYL"/>
    <property type="match status" value="1"/>
</dbReference>
<dbReference type="Proteomes" id="UP000034287">
    <property type="component" value="Unassembled WGS sequence"/>
</dbReference>
<dbReference type="GO" id="GO:0022857">
    <property type="term" value="F:transmembrane transporter activity"/>
    <property type="evidence" value="ECO:0007669"/>
    <property type="project" value="InterPro"/>
</dbReference>
<feature type="transmembrane region" description="Helical" evidence="10">
    <location>
        <begin position="21"/>
        <end position="43"/>
    </location>
</feature>
<protein>
    <submittedName>
        <fullName evidence="12">Amino acid ABC transporter permease</fullName>
    </submittedName>
</protein>
<feature type="transmembrane region" description="Helical" evidence="10">
    <location>
        <begin position="49"/>
        <end position="69"/>
    </location>
</feature>
<keyword evidence="5 10" id="KW-0812">Transmembrane</keyword>
<dbReference type="EMBL" id="LAYZ01000024">
    <property type="protein sequence ID" value="KKK34174.1"/>
    <property type="molecule type" value="Genomic_DNA"/>
</dbReference>
<accession>A0A0M2SHI7</accession>
<comment type="subcellular location">
    <subcellularLocation>
        <location evidence="1 10">Cell membrane</location>
        <topology evidence="1 10">Multi-pass membrane protein</topology>
    </subcellularLocation>
</comment>
<evidence type="ECO:0000313" key="12">
    <source>
        <dbReference type="EMBL" id="KKK34174.1"/>
    </source>
</evidence>
<keyword evidence="6" id="KW-0029">Amino-acid transport</keyword>
<dbReference type="InterPro" id="IPR000515">
    <property type="entry name" value="MetI-like"/>
</dbReference>
<evidence type="ECO:0000259" key="11">
    <source>
        <dbReference type="PROSITE" id="PS50928"/>
    </source>
</evidence>
<name>A0A0M2SHI7_9STAP</name>
<keyword evidence="2 10" id="KW-0813">Transport</keyword>
<evidence type="ECO:0000256" key="5">
    <source>
        <dbReference type="ARBA" id="ARBA00022692"/>
    </source>
</evidence>
<evidence type="ECO:0000256" key="2">
    <source>
        <dbReference type="ARBA" id="ARBA00022448"/>
    </source>
</evidence>
<keyword evidence="4" id="KW-0533">Nickel</keyword>
<dbReference type="InterPro" id="IPR035906">
    <property type="entry name" value="MetI-like_sf"/>
</dbReference>
<evidence type="ECO:0000256" key="6">
    <source>
        <dbReference type="ARBA" id="ARBA00022970"/>
    </source>
</evidence>
<evidence type="ECO:0000313" key="13">
    <source>
        <dbReference type="Proteomes" id="UP000034287"/>
    </source>
</evidence>
<dbReference type="GO" id="GO:0006865">
    <property type="term" value="P:amino acid transport"/>
    <property type="evidence" value="ECO:0007669"/>
    <property type="project" value="UniProtKB-KW"/>
</dbReference>
<dbReference type="GO" id="GO:0015675">
    <property type="term" value="P:nickel cation transport"/>
    <property type="evidence" value="ECO:0007669"/>
    <property type="project" value="UniProtKB-KW"/>
</dbReference>
<sequence>MAFVAGLSRMMKNPIIRGVTAFYVEVFRGTSLIVQLFWLYYAVPILFDIHLGSNWIVGVIAIGLNYGAYMSEVVRTSILAVDKGQTEAAIALNLSPVQRMRHIILPQALRLMLPEFGNYSIQILKGTALVSLIGLTDILYYGDIYRSTNLSEGPMAYLMVLIMYFIIALPLIWLSKKGEKIARKGVAS</sequence>
<comment type="similarity">
    <text evidence="10">Belongs to the binding-protein-dependent transport system permease family.</text>
</comment>